<gene>
    <name evidence="14" type="primary">ugpA</name>
    <name evidence="14" type="ORF">GN330_20425</name>
</gene>
<feature type="transmembrane region" description="Helical" evidence="12">
    <location>
        <begin position="119"/>
        <end position="141"/>
    </location>
</feature>
<protein>
    <recommendedName>
        <fullName evidence="11">sn-glycerol-3-phosphate transport system permease protein UgpA</fullName>
    </recommendedName>
</protein>
<evidence type="ECO:0000259" key="13">
    <source>
        <dbReference type="PROSITE" id="PS50928"/>
    </source>
</evidence>
<evidence type="ECO:0000256" key="7">
    <source>
        <dbReference type="ARBA" id="ARBA00022692"/>
    </source>
</evidence>
<keyword evidence="4 12" id="KW-0813">Transport</keyword>
<dbReference type="GO" id="GO:0055085">
    <property type="term" value="P:transmembrane transport"/>
    <property type="evidence" value="ECO:0007669"/>
    <property type="project" value="InterPro"/>
</dbReference>
<dbReference type="Pfam" id="PF00528">
    <property type="entry name" value="BPD_transp_1"/>
    <property type="match status" value="1"/>
</dbReference>
<dbReference type="InterPro" id="IPR035906">
    <property type="entry name" value="MetI-like_sf"/>
</dbReference>
<organism evidence="14 15">
    <name type="scientific">Nitratireductor arenosus</name>
    <dbReference type="NCBI Taxonomy" id="2682096"/>
    <lineage>
        <taxon>Bacteria</taxon>
        <taxon>Pseudomonadati</taxon>
        <taxon>Pseudomonadota</taxon>
        <taxon>Alphaproteobacteria</taxon>
        <taxon>Hyphomicrobiales</taxon>
        <taxon>Phyllobacteriaceae</taxon>
        <taxon>Nitratireductor</taxon>
    </lineage>
</organism>
<dbReference type="NCBIfam" id="NF007852">
    <property type="entry name" value="PRK10561.1"/>
    <property type="match status" value="1"/>
</dbReference>
<evidence type="ECO:0000256" key="8">
    <source>
        <dbReference type="ARBA" id="ARBA00022989"/>
    </source>
</evidence>
<dbReference type="InterPro" id="IPR000515">
    <property type="entry name" value="MetI-like"/>
</dbReference>
<dbReference type="SUPFAM" id="SSF161098">
    <property type="entry name" value="MetI-like"/>
    <property type="match status" value="1"/>
</dbReference>
<evidence type="ECO:0000256" key="10">
    <source>
        <dbReference type="ARBA" id="ARBA00037054"/>
    </source>
</evidence>
<evidence type="ECO:0000256" key="4">
    <source>
        <dbReference type="ARBA" id="ARBA00022448"/>
    </source>
</evidence>
<comment type="caution">
    <text evidence="14">The sequence shown here is derived from an EMBL/GenBank/DDBJ whole genome shotgun (WGS) entry which is preliminary data.</text>
</comment>
<keyword evidence="9 12" id="KW-0472">Membrane</keyword>
<keyword evidence="5" id="KW-1003">Cell membrane</keyword>
<name>A0A844QP56_9HYPH</name>
<comment type="subunit">
    <text evidence="3">The complex is composed of two ATP-binding proteins (UgpC), two transmembrane proteins (UgpA and UgpE) and a solute-binding protein (UgpB).</text>
</comment>
<feature type="transmembrane region" description="Helical" evidence="12">
    <location>
        <begin position="14"/>
        <end position="33"/>
    </location>
</feature>
<feature type="domain" description="ABC transmembrane type-1" evidence="13">
    <location>
        <begin position="74"/>
        <end position="286"/>
    </location>
</feature>
<dbReference type="PANTHER" id="PTHR43227">
    <property type="entry name" value="BLL4140 PROTEIN"/>
    <property type="match status" value="1"/>
</dbReference>
<keyword evidence="6" id="KW-0997">Cell inner membrane</keyword>
<evidence type="ECO:0000256" key="9">
    <source>
        <dbReference type="ARBA" id="ARBA00023136"/>
    </source>
</evidence>
<dbReference type="EMBL" id="WPHG01000006">
    <property type="protein sequence ID" value="MVA99621.1"/>
    <property type="molecule type" value="Genomic_DNA"/>
</dbReference>
<evidence type="ECO:0000313" key="14">
    <source>
        <dbReference type="EMBL" id="MVA99621.1"/>
    </source>
</evidence>
<feature type="transmembrane region" description="Helical" evidence="12">
    <location>
        <begin position="78"/>
        <end position="99"/>
    </location>
</feature>
<keyword evidence="8 12" id="KW-1133">Transmembrane helix</keyword>
<evidence type="ECO:0000256" key="11">
    <source>
        <dbReference type="ARBA" id="ARBA00040780"/>
    </source>
</evidence>
<feature type="transmembrane region" description="Helical" evidence="12">
    <location>
        <begin position="208"/>
        <end position="230"/>
    </location>
</feature>
<keyword evidence="15" id="KW-1185">Reference proteome</keyword>
<keyword evidence="7 12" id="KW-0812">Transmembrane</keyword>
<dbReference type="PANTHER" id="PTHR43227:SF9">
    <property type="entry name" value="SN-GLYCEROL-3-PHOSPHATE TRANSPORT SYSTEM PERMEASE PROTEIN UGPA"/>
    <property type="match status" value="1"/>
</dbReference>
<evidence type="ECO:0000256" key="6">
    <source>
        <dbReference type="ARBA" id="ARBA00022519"/>
    </source>
</evidence>
<feature type="transmembrane region" description="Helical" evidence="12">
    <location>
        <begin position="269"/>
        <end position="290"/>
    </location>
</feature>
<evidence type="ECO:0000313" key="15">
    <source>
        <dbReference type="Proteomes" id="UP000463224"/>
    </source>
</evidence>
<evidence type="ECO:0000256" key="5">
    <source>
        <dbReference type="ARBA" id="ARBA00022475"/>
    </source>
</evidence>
<dbReference type="Gene3D" id="1.10.3720.10">
    <property type="entry name" value="MetI-like"/>
    <property type="match status" value="1"/>
</dbReference>
<dbReference type="PROSITE" id="PS50928">
    <property type="entry name" value="ABC_TM1"/>
    <property type="match status" value="1"/>
</dbReference>
<accession>A0A844QP56</accession>
<evidence type="ECO:0000256" key="3">
    <source>
        <dbReference type="ARBA" id="ARBA00011557"/>
    </source>
</evidence>
<comment type="subcellular location">
    <subcellularLocation>
        <location evidence="1">Cell inner membrane</location>
        <topology evidence="1">Multi-pass membrane protein</topology>
    </subcellularLocation>
    <subcellularLocation>
        <location evidence="12">Cell membrane</location>
        <topology evidence="12">Multi-pass membrane protein</topology>
    </subcellularLocation>
</comment>
<comment type="similarity">
    <text evidence="2 12">Belongs to the binding-protein-dependent transport system permease family.</text>
</comment>
<dbReference type="InterPro" id="IPR050809">
    <property type="entry name" value="UgpAE/MalFG_permease"/>
</dbReference>
<dbReference type="GO" id="GO:0005886">
    <property type="term" value="C:plasma membrane"/>
    <property type="evidence" value="ECO:0007669"/>
    <property type="project" value="UniProtKB-SubCell"/>
</dbReference>
<evidence type="ECO:0000256" key="1">
    <source>
        <dbReference type="ARBA" id="ARBA00004429"/>
    </source>
</evidence>
<proteinExistence type="inferred from homology"/>
<dbReference type="AlphaFoldDB" id="A0A844QP56"/>
<reference evidence="14 15" key="1">
    <citation type="submission" date="2019-12" db="EMBL/GenBank/DDBJ databases">
        <title>Nitratireductor arenosus sp. nov., Isolated from sea sand, Jeju island, South Korea.</title>
        <authorList>
            <person name="Kim W."/>
        </authorList>
    </citation>
    <scope>NUCLEOTIDE SEQUENCE [LARGE SCALE GENOMIC DNA]</scope>
    <source>
        <strain evidence="14 15">CAU 1489</strain>
    </source>
</reference>
<evidence type="ECO:0000256" key="2">
    <source>
        <dbReference type="ARBA" id="ARBA00009306"/>
    </source>
</evidence>
<dbReference type="CDD" id="cd06261">
    <property type="entry name" value="TM_PBP2"/>
    <property type="match status" value="1"/>
</dbReference>
<sequence length="297" mass="32677">MSGRDKKVVFKGRVLPWLLLAPQLAVLAVFFFWPAGEGIVQAFFLSDPFFNTMIFVGFDNFRDLMTSPEYWDSIRVTLVFSLATTATAMGLALALAVAADRVLHGSMVLRSLVIWPYAVAPAIAGMLWLFLFHPAFGVLALALRGLGIDWDPLLDGTDAMVLIVAAAAWKQVSYNFVFFFAGLQMIPRSLIEAAAIDGAGPLRRLRDIVLPLLSATSFFLLVMNVIYAFFDTFGIVDAVTEGGPGGATRILVYKVYKDGFQAQDYGSSAAQSIVLMAIVIVLTFLQFRYVERRVNYA</sequence>
<dbReference type="RefSeq" id="WP_156714971.1">
    <property type="nucleotide sequence ID" value="NZ_WPHG01000006.1"/>
</dbReference>
<dbReference type="Proteomes" id="UP000463224">
    <property type="component" value="Unassembled WGS sequence"/>
</dbReference>
<evidence type="ECO:0000256" key="12">
    <source>
        <dbReference type="RuleBase" id="RU363032"/>
    </source>
</evidence>
<feature type="transmembrane region" description="Helical" evidence="12">
    <location>
        <begin position="153"/>
        <end position="170"/>
    </location>
</feature>
<comment type="function">
    <text evidence="10">Part of the ABC transporter complex UgpBAEC involved in sn-glycerol-3-phosphate (G3P) import. Probably responsible for the translocation of the substrate across the membrane.</text>
</comment>